<dbReference type="InterPro" id="IPR024654">
    <property type="entry name" value="Calcineurin-like_PHP_lpxH"/>
</dbReference>
<evidence type="ECO:0000313" key="6">
    <source>
        <dbReference type="EMBL" id="BCK82011.1"/>
    </source>
</evidence>
<dbReference type="GO" id="GO:0046872">
    <property type="term" value="F:metal ion binding"/>
    <property type="evidence" value="ECO:0007669"/>
    <property type="project" value="UniProtKB-KW"/>
</dbReference>
<dbReference type="EMBL" id="AP023418">
    <property type="protein sequence ID" value="BCK82011.1"/>
    <property type="molecule type" value="Genomic_DNA"/>
</dbReference>
<keyword evidence="7" id="KW-1185">Reference proteome</keyword>
<dbReference type="SUPFAM" id="SSF56300">
    <property type="entry name" value="Metallo-dependent phosphatases"/>
    <property type="match status" value="1"/>
</dbReference>
<keyword evidence="2 4" id="KW-0479">Metal-binding</keyword>
<dbReference type="PANTHER" id="PTHR11124">
    <property type="entry name" value="VACUOLAR SORTING PROTEIN VPS29"/>
    <property type="match status" value="1"/>
</dbReference>
<protein>
    <recommendedName>
        <fullName evidence="4">Phosphoesterase</fullName>
        <ecNumber evidence="4">3.1.4.-</ecNumber>
    </recommendedName>
</protein>
<dbReference type="EC" id="3.1.4.-" evidence="4"/>
<proteinExistence type="inferred from homology"/>
<dbReference type="InterPro" id="IPR000979">
    <property type="entry name" value="Phosphodiesterase_MJ0936/Vps29"/>
</dbReference>
<dbReference type="InterPro" id="IPR020935">
    <property type="entry name" value="PdiEstase_YfcE_CS"/>
</dbReference>
<gene>
    <name evidence="6" type="ORF">MM50RIKEN_17740</name>
</gene>
<sequence>MEILVLSDSHGRVDHMVRAVEQFHPRQVLHLGDCVRDAQALERQFPQLPVTMVPGNCDWGQTGEPERLLEIEGVRILMMHGHTRHVKSSPMAAVYAAREYGADVLLFGHTHVPLVDYDGTLWVMNPGAAGDYTRPTCGLLTIRKGAVICSVQNISLGR</sequence>
<dbReference type="Gene3D" id="3.60.21.10">
    <property type="match status" value="1"/>
</dbReference>
<reference evidence="6" key="1">
    <citation type="submission" date="2020-09" db="EMBL/GenBank/DDBJ databases">
        <title>New species isolated from human feces.</title>
        <authorList>
            <person name="Kitahara M."/>
            <person name="Shigeno Y."/>
            <person name="Shime M."/>
            <person name="Matsumoto Y."/>
            <person name="Nakamura S."/>
            <person name="Motooka D."/>
            <person name="Fukuoka S."/>
            <person name="Nishikawa H."/>
            <person name="Benno Y."/>
        </authorList>
    </citation>
    <scope>NUCLEOTIDE SEQUENCE</scope>
    <source>
        <strain evidence="6">MM50</strain>
    </source>
</reference>
<evidence type="ECO:0000256" key="3">
    <source>
        <dbReference type="ARBA" id="ARBA00022801"/>
    </source>
</evidence>
<dbReference type="Pfam" id="PF12850">
    <property type="entry name" value="Metallophos_2"/>
    <property type="match status" value="1"/>
</dbReference>
<dbReference type="PROSITE" id="PS01269">
    <property type="entry name" value="UPF0025"/>
    <property type="match status" value="1"/>
</dbReference>
<feature type="domain" description="Calcineurin-like phosphoesterase" evidence="5">
    <location>
        <begin position="1"/>
        <end position="144"/>
    </location>
</feature>
<organism evidence="6 7">
    <name type="scientific">Vescimonas coprocola</name>
    <dbReference type="NCBI Taxonomy" id="2714355"/>
    <lineage>
        <taxon>Bacteria</taxon>
        <taxon>Bacillati</taxon>
        <taxon>Bacillota</taxon>
        <taxon>Clostridia</taxon>
        <taxon>Eubacteriales</taxon>
        <taxon>Oscillospiraceae</taxon>
        <taxon>Vescimonas</taxon>
    </lineage>
</organism>
<dbReference type="InterPro" id="IPR029052">
    <property type="entry name" value="Metallo-depent_PP-like"/>
</dbReference>
<comment type="similarity">
    <text evidence="1 4">Belongs to the metallophosphoesterase superfamily. YfcE family.</text>
</comment>
<dbReference type="GO" id="GO:0016787">
    <property type="term" value="F:hydrolase activity"/>
    <property type="evidence" value="ECO:0007669"/>
    <property type="project" value="UniProtKB-UniRule"/>
</dbReference>
<keyword evidence="3" id="KW-0378">Hydrolase</keyword>
<dbReference type="AlphaFoldDB" id="A0A810Q914"/>
<dbReference type="KEGG" id="vcop:MM50RIKEN_17740"/>
<comment type="cofactor">
    <cofactor evidence="4">
        <name>a divalent metal cation</name>
        <dbReference type="ChEBI" id="CHEBI:60240"/>
    </cofactor>
</comment>
<evidence type="ECO:0000313" key="7">
    <source>
        <dbReference type="Proteomes" id="UP000681035"/>
    </source>
</evidence>
<evidence type="ECO:0000256" key="1">
    <source>
        <dbReference type="ARBA" id="ARBA00008950"/>
    </source>
</evidence>
<dbReference type="RefSeq" id="WP_213540634.1">
    <property type="nucleotide sequence ID" value="NZ_AP023418.1"/>
</dbReference>
<evidence type="ECO:0000256" key="2">
    <source>
        <dbReference type="ARBA" id="ARBA00022723"/>
    </source>
</evidence>
<accession>A0A810Q914</accession>
<name>A0A810Q914_9FIRM</name>
<evidence type="ECO:0000256" key="4">
    <source>
        <dbReference type="RuleBase" id="RU362039"/>
    </source>
</evidence>
<dbReference type="NCBIfam" id="TIGR00040">
    <property type="entry name" value="yfcE"/>
    <property type="match status" value="1"/>
</dbReference>
<evidence type="ECO:0000259" key="5">
    <source>
        <dbReference type="Pfam" id="PF12850"/>
    </source>
</evidence>
<dbReference type="Proteomes" id="UP000681035">
    <property type="component" value="Chromosome"/>
</dbReference>